<gene>
    <name evidence="1" type="ORF">PROQFM164_S06g000222</name>
</gene>
<protein>
    <submittedName>
        <fullName evidence="1">Uncharacterized protein</fullName>
    </submittedName>
</protein>
<name>W6QMV8_PENRF</name>
<dbReference type="OMA" id="RPIMITI"/>
<evidence type="ECO:0000313" key="1">
    <source>
        <dbReference type="EMBL" id="CDM37261.1"/>
    </source>
</evidence>
<sequence length="123" mass="13632">MAHDPGEPSGCQLASPLVPGLEMCVRELATGGHPGLVAIRVLGLLTTVYMGHRYFDLDLKCIIYHLLPGSCRPIMITIGFECTCDRIRRLFTHSQIVAECHKYRVSAILDRRIKGHCGDPPFS</sequence>
<accession>W6QMV8</accession>
<dbReference type="OrthoDB" id="10290099at2759"/>
<organism evidence="1 2">
    <name type="scientific">Penicillium roqueforti (strain FM164)</name>
    <dbReference type="NCBI Taxonomy" id="1365484"/>
    <lineage>
        <taxon>Eukaryota</taxon>
        <taxon>Fungi</taxon>
        <taxon>Dikarya</taxon>
        <taxon>Ascomycota</taxon>
        <taxon>Pezizomycotina</taxon>
        <taxon>Eurotiomycetes</taxon>
        <taxon>Eurotiomycetidae</taxon>
        <taxon>Eurotiales</taxon>
        <taxon>Aspergillaceae</taxon>
        <taxon>Penicillium</taxon>
    </lineage>
</organism>
<dbReference type="EMBL" id="HG792020">
    <property type="protein sequence ID" value="CDM37261.1"/>
    <property type="molecule type" value="Genomic_DNA"/>
</dbReference>
<keyword evidence="2" id="KW-1185">Reference proteome</keyword>
<evidence type="ECO:0000313" key="2">
    <source>
        <dbReference type="Proteomes" id="UP000030686"/>
    </source>
</evidence>
<dbReference type="AlphaFoldDB" id="W6QMV8"/>
<reference evidence="1" key="1">
    <citation type="journal article" date="2014" name="Nat. Commun.">
        <title>Multiple recent horizontal transfers of a large genomic region in cheese making fungi.</title>
        <authorList>
            <person name="Cheeseman K."/>
            <person name="Ropars J."/>
            <person name="Renault P."/>
            <person name="Dupont J."/>
            <person name="Gouzy J."/>
            <person name="Branca A."/>
            <person name="Abraham A.L."/>
            <person name="Ceppi M."/>
            <person name="Conseiller E."/>
            <person name="Debuchy R."/>
            <person name="Malagnac F."/>
            <person name="Goarin A."/>
            <person name="Silar P."/>
            <person name="Lacoste S."/>
            <person name="Sallet E."/>
            <person name="Bensimon A."/>
            <person name="Giraud T."/>
            <person name="Brygoo Y."/>
        </authorList>
    </citation>
    <scope>NUCLEOTIDE SEQUENCE [LARGE SCALE GENOMIC DNA]</scope>
    <source>
        <strain evidence="1">FM164</strain>
    </source>
</reference>
<proteinExistence type="predicted"/>
<dbReference type="Proteomes" id="UP000030686">
    <property type="component" value="Unassembled WGS sequence"/>
</dbReference>